<keyword evidence="2" id="KW-1185">Reference proteome</keyword>
<evidence type="ECO:0000313" key="1">
    <source>
        <dbReference type="EMBL" id="POM73980.1"/>
    </source>
</evidence>
<reference evidence="1 2" key="1">
    <citation type="journal article" date="2017" name="Genome Biol. Evol.">
        <title>Phytophthora megakarya and P. palmivora, closely related causal agents of cacao black pod rot, underwent increases in genome sizes and gene numbers by different mechanisms.</title>
        <authorList>
            <person name="Ali S.S."/>
            <person name="Shao J."/>
            <person name="Lary D.J."/>
            <person name="Kronmiller B."/>
            <person name="Shen D."/>
            <person name="Strem M.D."/>
            <person name="Amoako-Attah I."/>
            <person name="Akrofi A.Y."/>
            <person name="Begoude B.A."/>
            <person name="Ten Hoopen G.M."/>
            <person name="Coulibaly K."/>
            <person name="Kebe B.I."/>
            <person name="Melnick R.L."/>
            <person name="Guiltinan M.J."/>
            <person name="Tyler B.M."/>
            <person name="Meinhardt L.W."/>
            <person name="Bailey B.A."/>
        </authorList>
    </citation>
    <scope>NUCLEOTIDE SEQUENCE [LARGE SCALE GENOMIC DNA]</scope>
    <source>
        <strain evidence="2">sbr112.9</strain>
    </source>
</reference>
<evidence type="ECO:0000313" key="2">
    <source>
        <dbReference type="Proteomes" id="UP000237271"/>
    </source>
</evidence>
<dbReference type="OrthoDB" id="124120at2759"/>
<organism evidence="1 2">
    <name type="scientific">Phytophthora palmivora</name>
    <dbReference type="NCBI Taxonomy" id="4796"/>
    <lineage>
        <taxon>Eukaryota</taxon>
        <taxon>Sar</taxon>
        <taxon>Stramenopiles</taxon>
        <taxon>Oomycota</taxon>
        <taxon>Peronosporomycetes</taxon>
        <taxon>Peronosporales</taxon>
        <taxon>Peronosporaceae</taxon>
        <taxon>Phytophthora</taxon>
    </lineage>
</organism>
<dbReference type="SUPFAM" id="SSF53098">
    <property type="entry name" value="Ribonuclease H-like"/>
    <property type="match status" value="1"/>
</dbReference>
<dbReference type="EMBL" id="NCKW01004957">
    <property type="protein sequence ID" value="POM73980.1"/>
    <property type="molecule type" value="Genomic_DNA"/>
</dbReference>
<dbReference type="Proteomes" id="UP000237271">
    <property type="component" value="Unassembled WGS sequence"/>
</dbReference>
<accession>A0A2P4Y844</accession>
<proteinExistence type="predicted"/>
<gene>
    <name evidence="1" type="ORF">PHPALM_9113</name>
</gene>
<dbReference type="InterPro" id="IPR012337">
    <property type="entry name" value="RNaseH-like_sf"/>
</dbReference>
<feature type="non-terminal residue" evidence="1">
    <location>
        <position position="632"/>
    </location>
</feature>
<dbReference type="AlphaFoldDB" id="A0A2P4Y844"/>
<comment type="caution">
    <text evidence="1">The sequence shown here is derived from an EMBL/GenBank/DDBJ whole genome shotgun (WGS) entry which is preliminary data.</text>
</comment>
<sequence>MADPPAAVRQAVENFQPRGPFRVVPPRPTETSFIFKWGVRVEYVENGKNVLAWACLADEGCRTSGRNLIKLHGGKTTMASKHLQRLHKISSPKTESSLATKRKRDADIEHLQSSVLYSRNPAWLNLLLQTLQIINNNLPFRLGEYEETRLMNALLVKDEMKASINAKIVVELIVELYSSTRNEVINYLDEHKEAFPNFTLVADFWTCKTTGEKFLGLRVYLVDKEWQFKSVLLGTRKFNPAYGDRDGGIMRPFKAWLEHMFEDFGLKLCNFYGATSDAGGDVKSMLSKELNLNWEWCFAHMAHAATKASCGVNGAASAAENPEMADLVARIARTIFQIKRVSTMGNLFEELCKSKAKGASSRLVGYSTSRFLSLTNVLESILLKWPAITAWYEERARQALRAGKSPPEFPLANRYDDLEHVLSVLKQIGEIKRTCQAERPVQVDVLVKLFLARIEDLNPDHALPVESILLKWPAITAWYEERARQALRAGKSPPEFPLANRYDDLEHVLSVLKTCQAERPVQVDVLVKLFLARIEDLNPDHALPHYKSTDDNPRWIAASDLTPLAAKTRLLLREALDERFFSRYYKDEKFKKSSLILEMQLKLHPIYKYTERSLDRVVISSCRQHGKSGKEA</sequence>
<name>A0A2P4Y844_9STRA</name>
<protein>
    <submittedName>
        <fullName evidence="1">Uncharacterized protein</fullName>
    </submittedName>
</protein>